<evidence type="ECO:0000256" key="5">
    <source>
        <dbReference type="ARBA" id="ARBA00023242"/>
    </source>
</evidence>
<dbReference type="CDD" id="cd22647">
    <property type="entry name" value="CTF3_NTD_HEAT"/>
    <property type="match status" value="1"/>
</dbReference>
<comment type="similarity">
    <text evidence="3">Belongs to the CENP-I/CTF3 family.</text>
</comment>
<dbReference type="Pfam" id="PF07778">
    <property type="entry name" value="CENP-I"/>
    <property type="match status" value="1"/>
</dbReference>
<evidence type="ECO:0000313" key="7">
    <source>
        <dbReference type="EMBL" id="QBZ59055.1"/>
    </source>
</evidence>
<organism evidence="7 8">
    <name type="scientific">Pyricularia oryzae</name>
    <name type="common">Rice blast fungus</name>
    <name type="synonym">Magnaporthe oryzae</name>
    <dbReference type="NCBI Taxonomy" id="318829"/>
    <lineage>
        <taxon>Eukaryota</taxon>
        <taxon>Fungi</taxon>
        <taxon>Dikarya</taxon>
        <taxon>Ascomycota</taxon>
        <taxon>Pezizomycotina</taxon>
        <taxon>Sordariomycetes</taxon>
        <taxon>Sordariomycetidae</taxon>
        <taxon>Magnaporthales</taxon>
        <taxon>Pyriculariaceae</taxon>
        <taxon>Pyricularia</taxon>
    </lineage>
</organism>
<dbReference type="EMBL" id="CP034206">
    <property type="protein sequence ID" value="QBZ59055.1"/>
    <property type="molecule type" value="Genomic_DNA"/>
</dbReference>
<dbReference type="GO" id="GO:0000070">
    <property type="term" value="P:mitotic sister chromatid segregation"/>
    <property type="evidence" value="ECO:0007669"/>
    <property type="project" value="TreeGrafter"/>
</dbReference>
<evidence type="ECO:0000256" key="3">
    <source>
        <dbReference type="ARBA" id="ARBA00005470"/>
    </source>
</evidence>
<evidence type="ECO:0008006" key="9">
    <source>
        <dbReference type="Google" id="ProtNLM"/>
    </source>
</evidence>
<dbReference type="Proteomes" id="UP000294847">
    <property type="component" value="Chromosome 3"/>
</dbReference>
<evidence type="ECO:0000256" key="4">
    <source>
        <dbReference type="ARBA" id="ARBA00022454"/>
    </source>
</evidence>
<evidence type="ECO:0000256" key="1">
    <source>
        <dbReference type="ARBA" id="ARBA00004123"/>
    </source>
</evidence>
<dbReference type="PANTHER" id="PTHR48208:SF2">
    <property type="entry name" value="CENTROMERE PROTEIN I"/>
    <property type="match status" value="1"/>
</dbReference>
<dbReference type="InterPro" id="IPR012485">
    <property type="entry name" value="CENP-I"/>
</dbReference>
<sequence>MDDRQGDENMQDLLQDLITASKIPAKRRGLPIKPTVERLTSLSYDRGALPDELQALVELVTTPNHLDQASLGAIVRNLYPIGKVPDQVVLSIVGALGHGQLRPSLTIQSLLLRWLIMVYHFLESRGVLSKCYSVLFNLLDTATIRPQICHILALATRRRHVRPYRIQAILDFSRQTGHDPSLVGLLRVYKNYYPDVIVGDATRGKASPFKYPDTEWRKRLEEIQIAHHRQHKDHDLAHGATRDGFSVKHRFGVQGGLLPSVQTSHANEESVTLDEIDSASQFVKHLEKIELPNQLVAVMADPLLQKLLLLRPDAGADARIADWLEACISDAEENAFVDGGSALLDFLEVVRDHADHTKLLHQVYDDLMRKIYPVWNGKDRIDVVLATLTHVPVQSFGQLHKRHLAFVENKTANSSPESQVLLLDFYNNLLQRWAVSLLSRDTGAPVTKGAPGAIAALVTHVGQLSSTLLQANPTVASCVSILSFYNQVARLFARPQLMEHIPISAPGPSLIYNLAFSDSPAIFSILCNVLACYKRGLEVATATAGSSQRRKVTRQEREHVLVFNSFFMDICNLVWRGRAFEKQGDNARGCMLEDDVIATLEDWAASQEGGDRKALRNMYGISRAPVLCSLSAEFFRGLEEAELSSGGVSNSEPALLVRHAGPVSQQSLAQLKRDGGLDVSWQEYRLGVLNELGNQGLGGLPALLFQAIKSLGQQAASQSQNQEVS</sequence>
<gene>
    <name evidence="7" type="ORF">PoMZ_04015</name>
</gene>
<evidence type="ECO:0000313" key="8">
    <source>
        <dbReference type="Proteomes" id="UP000294847"/>
    </source>
</evidence>
<protein>
    <recommendedName>
        <fullName evidence="9">Mis6 domain-containing protein</fullName>
    </recommendedName>
</protein>
<dbReference type="AlphaFoldDB" id="A0A4V1C690"/>
<keyword evidence="4" id="KW-0158">Chromosome</keyword>
<dbReference type="PANTHER" id="PTHR48208">
    <property type="entry name" value="CENTROMERE PROTEIN I"/>
    <property type="match status" value="1"/>
</dbReference>
<dbReference type="GO" id="GO:0000939">
    <property type="term" value="C:inner kinetochore"/>
    <property type="evidence" value="ECO:0007669"/>
    <property type="project" value="TreeGrafter"/>
</dbReference>
<comment type="subcellular location">
    <subcellularLocation>
        <location evidence="2">Chromosome</location>
        <location evidence="2">Centromere</location>
    </subcellularLocation>
    <subcellularLocation>
        <location evidence="1">Nucleus</location>
    </subcellularLocation>
</comment>
<reference evidence="7 8" key="1">
    <citation type="journal article" date="2019" name="Mol. Biol. Evol.">
        <title>Blast fungal genomes show frequent chromosomal changes, gene gains and losses, and effector gene turnover.</title>
        <authorList>
            <person name="Gomez Luciano L.B."/>
            <person name="Jason Tsai I."/>
            <person name="Chuma I."/>
            <person name="Tosa Y."/>
            <person name="Chen Y.H."/>
            <person name="Li J.Y."/>
            <person name="Li M.Y."/>
            <person name="Jade Lu M.Y."/>
            <person name="Nakayashiki H."/>
            <person name="Li W.H."/>
        </authorList>
    </citation>
    <scope>NUCLEOTIDE SEQUENCE [LARGE SCALE GENOMIC DNA]</scope>
    <source>
        <strain evidence="7">MZ5-1-6</strain>
    </source>
</reference>
<evidence type="ECO:0000256" key="6">
    <source>
        <dbReference type="ARBA" id="ARBA00023328"/>
    </source>
</evidence>
<name>A0A4V1C690_PYROR</name>
<keyword evidence="6" id="KW-0137">Centromere</keyword>
<accession>A0A4V1C690</accession>
<evidence type="ECO:0000256" key="2">
    <source>
        <dbReference type="ARBA" id="ARBA00004584"/>
    </source>
</evidence>
<dbReference type="GO" id="GO:0005634">
    <property type="term" value="C:nucleus"/>
    <property type="evidence" value="ECO:0007669"/>
    <property type="project" value="UniProtKB-SubCell"/>
</dbReference>
<keyword evidence="5" id="KW-0539">Nucleus</keyword>
<dbReference type="GO" id="GO:0034080">
    <property type="term" value="P:CENP-A containing chromatin assembly"/>
    <property type="evidence" value="ECO:0007669"/>
    <property type="project" value="TreeGrafter"/>
</dbReference>
<proteinExistence type="inferred from homology"/>